<keyword evidence="3" id="KW-0804">Transcription</keyword>
<feature type="domain" description="HTH arsR-type" evidence="5">
    <location>
        <begin position="1"/>
        <end position="86"/>
    </location>
</feature>
<dbReference type="GO" id="GO:0003700">
    <property type="term" value="F:DNA-binding transcription factor activity"/>
    <property type="evidence" value="ECO:0007669"/>
    <property type="project" value="InterPro"/>
</dbReference>
<accession>A0A840EPI1</accession>
<dbReference type="Pfam" id="PF01022">
    <property type="entry name" value="HTH_5"/>
    <property type="match status" value="1"/>
</dbReference>
<organism evidence="6 7">
    <name type="scientific">Gordonia humi</name>
    <dbReference type="NCBI Taxonomy" id="686429"/>
    <lineage>
        <taxon>Bacteria</taxon>
        <taxon>Bacillati</taxon>
        <taxon>Actinomycetota</taxon>
        <taxon>Actinomycetes</taxon>
        <taxon>Mycobacteriales</taxon>
        <taxon>Gordoniaceae</taxon>
        <taxon>Gordonia</taxon>
    </lineage>
</organism>
<dbReference type="InterPro" id="IPR011991">
    <property type="entry name" value="ArsR-like_HTH"/>
</dbReference>
<evidence type="ECO:0000256" key="4">
    <source>
        <dbReference type="SAM" id="MobiDB-lite"/>
    </source>
</evidence>
<sequence length="126" mass="14083">MDAFDALADPVRRQLLQRLAAGSARVVDLAAEYPISRPAVSRHLRILSEASLVTVTPQGRERHYAIAYDGLESVRDYLATLRGRPPVPERALDALELEVRRTTRERDSSSGRAENHDDDHSKEHSA</sequence>
<dbReference type="PRINTS" id="PR00778">
    <property type="entry name" value="HTHARSR"/>
</dbReference>
<dbReference type="InterPro" id="IPR036390">
    <property type="entry name" value="WH_DNA-bd_sf"/>
</dbReference>
<keyword evidence="7" id="KW-1185">Reference proteome</keyword>
<dbReference type="CDD" id="cd00090">
    <property type="entry name" value="HTH_ARSR"/>
    <property type="match status" value="1"/>
</dbReference>
<protein>
    <submittedName>
        <fullName evidence="6">DNA-binding transcriptional ArsR family regulator</fullName>
    </submittedName>
</protein>
<evidence type="ECO:0000313" key="6">
    <source>
        <dbReference type="EMBL" id="MBB4133602.1"/>
    </source>
</evidence>
<comment type="caution">
    <text evidence="6">The sequence shown here is derived from an EMBL/GenBank/DDBJ whole genome shotgun (WGS) entry which is preliminary data.</text>
</comment>
<dbReference type="PANTHER" id="PTHR33154:SF33">
    <property type="entry name" value="TRANSCRIPTIONAL REPRESSOR SDPR"/>
    <property type="match status" value="1"/>
</dbReference>
<evidence type="ECO:0000259" key="5">
    <source>
        <dbReference type="PROSITE" id="PS50987"/>
    </source>
</evidence>
<dbReference type="PROSITE" id="PS50987">
    <property type="entry name" value="HTH_ARSR_2"/>
    <property type="match status" value="1"/>
</dbReference>
<evidence type="ECO:0000256" key="3">
    <source>
        <dbReference type="ARBA" id="ARBA00023163"/>
    </source>
</evidence>
<keyword evidence="2 6" id="KW-0238">DNA-binding</keyword>
<keyword evidence="1" id="KW-0805">Transcription regulation</keyword>
<name>A0A840EPI1_9ACTN</name>
<dbReference type="NCBIfam" id="NF033788">
    <property type="entry name" value="HTH_metalloreg"/>
    <property type="match status" value="1"/>
</dbReference>
<dbReference type="AlphaFoldDB" id="A0A840EPI1"/>
<dbReference type="EMBL" id="JACIFP010000001">
    <property type="protein sequence ID" value="MBB4133602.1"/>
    <property type="molecule type" value="Genomic_DNA"/>
</dbReference>
<proteinExistence type="predicted"/>
<evidence type="ECO:0000256" key="1">
    <source>
        <dbReference type="ARBA" id="ARBA00023015"/>
    </source>
</evidence>
<dbReference type="RefSeq" id="WP_183368776.1">
    <property type="nucleotide sequence ID" value="NZ_BAABHL010000113.1"/>
</dbReference>
<dbReference type="PANTHER" id="PTHR33154">
    <property type="entry name" value="TRANSCRIPTIONAL REGULATOR, ARSR FAMILY"/>
    <property type="match status" value="1"/>
</dbReference>
<evidence type="ECO:0000313" key="7">
    <source>
        <dbReference type="Proteomes" id="UP000551501"/>
    </source>
</evidence>
<dbReference type="Gene3D" id="1.10.10.10">
    <property type="entry name" value="Winged helix-like DNA-binding domain superfamily/Winged helix DNA-binding domain"/>
    <property type="match status" value="1"/>
</dbReference>
<evidence type="ECO:0000256" key="2">
    <source>
        <dbReference type="ARBA" id="ARBA00023125"/>
    </source>
</evidence>
<dbReference type="InterPro" id="IPR001845">
    <property type="entry name" value="HTH_ArsR_DNA-bd_dom"/>
</dbReference>
<dbReference type="InterPro" id="IPR051081">
    <property type="entry name" value="HTH_MetalResp_TranReg"/>
</dbReference>
<dbReference type="SUPFAM" id="SSF46785">
    <property type="entry name" value="Winged helix' DNA-binding domain"/>
    <property type="match status" value="1"/>
</dbReference>
<dbReference type="Proteomes" id="UP000551501">
    <property type="component" value="Unassembled WGS sequence"/>
</dbReference>
<reference evidence="6 7" key="1">
    <citation type="submission" date="2020-08" db="EMBL/GenBank/DDBJ databases">
        <title>Sequencing the genomes of 1000 actinobacteria strains.</title>
        <authorList>
            <person name="Klenk H.-P."/>
        </authorList>
    </citation>
    <scope>NUCLEOTIDE SEQUENCE [LARGE SCALE GENOMIC DNA]</scope>
    <source>
        <strain evidence="6 7">DSM 45298</strain>
    </source>
</reference>
<dbReference type="GO" id="GO:0003677">
    <property type="term" value="F:DNA binding"/>
    <property type="evidence" value="ECO:0007669"/>
    <property type="project" value="UniProtKB-KW"/>
</dbReference>
<feature type="region of interest" description="Disordered" evidence="4">
    <location>
        <begin position="92"/>
        <end position="126"/>
    </location>
</feature>
<dbReference type="SMART" id="SM00418">
    <property type="entry name" value="HTH_ARSR"/>
    <property type="match status" value="1"/>
</dbReference>
<gene>
    <name evidence="6" type="ORF">BKA16_000154</name>
</gene>
<dbReference type="InterPro" id="IPR036388">
    <property type="entry name" value="WH-like_DNA-bd_sf"/>
</dbReference>